<dbReference type="InterPro" id="IPR018170">
    <property type="entry name" value="Aldo/ket_reductase_CS"/>
</dbReference>
<evidence type="ECO:0000256" key="5">
    <source>
        <dbReference type="ARBA" id="ARBA00051098"/>
    </source>
</evidence>
<evidence type="ECO:0000259" key="12">
    <source>
        <dbReference type="Pfam" id="PF00248"/>
    </source>
</evidence>
<comment type="catalytic activity">
    <reaction evidence="4">
        <text>(R)-pantolactone + NADP(+) = 2-dehydropantolactone + NADPH + H(+)</text>
        <dbReference type="Rhea" id="RHEA:18981"/>
        <dbReference type="ChEBI" id="CHEBI:15378"/>
        <dbReference type="ChEBI" id="CHEBI:16719"/>
        <dbReference type="ChEBI" id="CHEBI:18395"/>
        <dbReference type="ChEBI" id="CHEBI:57783"/>
        <dbReference type="ChEBI" id="CHEBI:58349"/>
        <dbReference type="EC" id="1.1.1.358"/>
    </reaction>
</comment>
<dbReference type="InterPro" id="IPR036812">
    <property type="entry name" value="NAD(P)_OxRdtase_dom_sf"/>
</dbReference>
<keyword evidence="2" id="KW-0521">NADP</keyword>
<evidence type="ECO:0000256" key="9">
    <source>
        <dbReference type="PIRSR" id="PIRSR000097-1"/>
    </source>
</evidence>
<dbReference type="Pfam" id="PF00248">
    <property type="entry name" value="Aldo_ket_red"/>
    <property type="match status" value="1"/>
</dbReference>
<comment type="caution">
    <text evidence="13">The sequence shown here is derived from an EMBL/GenBank/DDBJ whole genome shotgun (WGS) entry which is preliminary data.</text>
</comment>
<dbReference type="PANTHER" id="PTHR43827">
    <property type="entry name" value="2,5-DIKETO-D-GLUCONIC ACID REDUCTASE"/>
    <property type="match status" value="1"/>
</dbReference>
<evidence type="ECO:0000256" key="4">
    <source>
        <dbReference type="ARBA" id="ARBA00050878"/>
    </source>
</evidence>
<dbReference type="Proteomes" id="UP000669133">
    <property type="component" value="Unassembled WGS sequence"/>
</dbReference>
<protein>
    <recommendedName>
        <fullName evidence="7">2-dehydropantolactone reductase</fullName>
        <ecNumber evidence="6">1.1.1.358</ecNumber>
    </recommendedName>
    <alternativeName>
        <fullName evidence="7">2-dehydropantolactone reductase</fullName>
    </alternativeName>
    <alternativeName>
        <fullName evidence="8">Ketopantoyl-lactone reductase</fullName>
    </alternativeName>
</protein>
<comment type="similarity">
    <text evidence="1">Belongs to the aldo/keto reductase family.</text>
</comment>
<evidence type="ECO:0000256" key="1">
    <source>
        <dbReference type="ARBA" id="ARBA00007905"/>
    </source>
</evidence>
<reference evidence="13 14" key="1">
    <citation type="submission" date="2020-12" db="EMBL/GenBank/DDBJ databases">
        <title>Effect of drift, selection, and recombination on the evolution of hybrid genomes in Candida yeast pathogens.</title>
        <authorList>
            <person name="Mixao V."/>
            <person name="Ksiezopolska E."/>
            <person name="Saus E."/>
            <person name="Boekhout T."/>
            <person name="Gacser A."/>
            <person name="Gabaldon T."/>
        </authorList>
    </citation>
    <scope>NUCLEOTIDE SEQUENCE [LARGE SCALE GENOMIC DNA]</scope>
    <source>
        <strain evidence="13 14">BP57</strain>
    </source>
</reference>
<dbReference type="InterPro" id="IPR023210">
    <property type="entry name" value="NADP_OxRdtase_dom"/>
</dbReference>
<dbReference type="PIRSF" id="PIRSF000097">
    <property type="entry name" value="AKR"/>
    <property type="match status" value="1"/>
</dbReference>
<organism evidence="13 14">
    <name type="scientific">Candida metapsilosis</name>
    <dbReference type="NCBI Taxonomy" id="273372"/>
    <lineage>
        <taxon>Eukaryota</taxon>
        <taxon>Fungi</taxon>
        <taxon>Dikarya</taxon>
        <taxon>Ascomycota</taxon>
        <taxon>Saccharomycotina</taxon>
        <taxon>Pichiomycetes</taxon>
        <taxon>Debaryomycetaceae</taxon>
        <taxon>Candida/Lodderomyces clade</taxon>
        <taxon>Candida</taxon>
    </lineage>
</organism>
<name>A0A8H8D9Z3_9ASCO</name>
<evidence type="ECO:0000256" key="2">
    <source>
        <dbReference type="ARBA" id="ARBA00022857"/>
    </source>
</evidence>
<keyword evidence="3" id="KW-0560">Oxidoreductase</keyword>
<evidence type="ECO:0000256" key="6">
    <source>
        <dbReference type="ARBA" id="ARBA00066965"/>
    </source>
</evidence>
<evidence type="ECO:0000256" key="3">
    <source>
        <dbReference type="ARBA" id="ARBA00023002"/>
    </source>
</evidence>
<evidence type="ECO:0000313" key="13">
    <source>
        <dbReference type="EMBL" id="KAG5418219.1"/>
    </source>
</evidence>
<evidence type="ECO:0000256" key="10">
    <source>
        <dbReference type="PIRSR" id="PIRSR000097-2"/>
    </source>
</evidence>
<feature type="domain" description="NADP-dependent oxidoreductase" evidence="12">
    <location>
        <begin position="24"/>
        <end position="276"/>
    </location>
</feature>
<evidence type="ECO:0000256" key="7">
    <source>
        <dbReference type="ARBA" id="ARBA00079693"/>
    </source>
</evidence>
<feature type="binding site" evidence="10">
    <location>
        <position position="113"/>
    </location>
    <ligand>
        <name>substrate</name>
    </ligand>
</feature>
<dbReference type="PANTHER" id="PTHR43827:SF3">
    <property type="entry name" value="NADP-DEPENDENT OXIDOREDUCTASE DOMAIN-CONTAINING PROTEIN"/>
    <property type="match status" value="1"/>
</dbReference>
<gene>
    <name evidence="13" type="ORF">I9W82_003746</name>
</gene>
<keyword evidence="14" id="KW-1185">Reference proteome</keyword>
<evidence type="ECO:0000313" key="14">
    <source>
        <dbReference type="Proteomes" id="UP000669133"/>
    </source>
</evidence>
<proteinExistence type="inferred from homology"/>
<accession>A0A8H8D9Z3</accession>
<evidence type="ECO:0000256" key="8">
    <source>
        <dbReference type="ARBA" id="ARBA00081322"/>
    </source>
</evidence>
<dbReference type="GO" id="GO:0047011">
    <property type="term" value="F:2-dehydropantolactone reductase (A-specific) activity"/>
    <property type="evidence" value="ECO:0007669"/>
    <property type="project" value="UniProtKB-ARBA"/>
</dbReference>
<comment type="catalytic activity">
    <reaction evidence="5">
        <text>isatin + NADPH + H(+) = 3-hydroxyindolin-2-one + NADP(+)</text>
        <dbReference type="Rhea" id="RHEA:68608"/>
        <dbReference type="ChEBI" id="CHEBI:15378"/>
        <dbReference type="ChEBI" id="CHEBI:27539"/>
        <dbReference type="ChEBI" id="CHEBI:28536"/>
        <dbReference type="ChEBI" id="CHEBI:57783"/>
        <dbReference type="ChEBI" id="CHEBI:58349"/>
    </reaction>
</comment>
<dbReference type="EC" id="1.1.1.358" evidence="6"/>
<dbReference type="PRINTS" id="PR00069">
    <property type="entry name" value="ALDKETRDTASE"/>
</dbReference>
<feature type="site" description="Lowers pKa of active site Tyr" evidence="11">
    <location>
        <position position="82"/>
    </location>
</feature>
<dbReference type="FunFam" id="3.20.20.100:FF:000002">
    <property type="entry name" value="2,5-diketo-D-gluconic acid reductase A"/>
    <property type="match status" value="1"/>
</dbReference>
<dbReference type="OrthoDB" id="416253at2759"/>
<dbReference type="Gene3D" id="3.20.20.100">
    <property type="entry name" value="NADP-dependent oxidoreductase domain"/>
    <property type="match status" value="1"/>
</dbReference>
<dbReference type="GeneID" id="93652375"/>
<dbReference type="InterPro" id="IPR020471">
    <property type="entry name" value="AKR"/>
</dbReference>
<feature type="active site" description="Proton donor" evidence="9">
    <location>
        <position position="57"/>
    </location>
</feature>
<dbReference type="EMBL" id="JAEOAQ010000005">
    <property type="protein sequence ID" value="KAG5418219.1"/>
    <property type="molecule type" value="Genomic_DNA"/>
</dbReference>
<sequence length="295" mass="33443">MTATLKPSTKVYTLNNGIKIPAVGLGTWRAVENNSGYKAVDFALKHGYRHIDGAKLYENEEQVGKAIRDSKIPREEIFVTTKLWNTDHKNVEAALDESLKNLGLDYVDLYLIHWPQNTDQEVDDPSKYEDYVETWKSLQKIYKEGKKVKAIGVANFTINKLEKLLNADGVDVVPAINQVETHPLLNHEKLIDYLKSKNIYLTAYSPFGSDKGPILENKVVKEIAEKNGVDPGQLIVSWSVQRGTIVIPKSVTEKRILSNFETFTLSKEDFDALNELEGKEGTKRFNDTPFNHFDE</sequence>
<dbReference type="AlphaFoldDB" id="A0A8H8D9Z3"/>
<dbReference type="PROSITE" id="PS00798">
    <property type="entry name" value="ALDOKETO_REDUCTASE_1"/>
    <property type="match status" value="1"/>
</dbReference>
<dbReference type="SUPFAM" id="SSF51430">
    <property type="entry name" value="NAD(P)-linked oxidoreductase"/>
    <property type="match status" value="1"/>
</dbReference>
<evidence type="ECO:0000256" key="11">
    <source>
        <dbReference type="PIRSR" id="PIRSR000097-3"/>
    </source>
</evidence>
<dbReference type="GO" id="GO:0042180">
    <property type="term" value="P:ketone metabolic process"/>
    <property type="evidence" value="ECO:0007669"/>
    <property type="project" value="UniProtKB-ARBA"/>
</dbReference>
<dbReference type="RefSeq" id="XP_067547335.1">
    <property type="nucleotide sequence ID" value="XM_067692744.1"/>
</dbReference>